<dbReference type="PANTHER" id="PTHR30126:SF40">
    <property type="entry name" value="HTH-TYPE TRANSCRIPTIONAL REGULATOR GLTR"/>
    <property type="match status" value="1"/>
</dbReference>
<evidence type="ECO:0000256" key="4">
    <source>
        <dbReference type="ARBA" id="ARBA00023163"/>
    </source>
</evidence>
<dbReference type="FunFam" id="1.10.10.10:FF:000001">
    <property type="entry name" value="LysR family transcriptional regulator"/>
    <property type="match status" value="1"/>
</dbReference>
<comment type="similarity">
    <text evidence="1">Belongs to the LysR transcriptional regulatory family.</text>
</comment>
<evidence type="ECO:0000313" key="6">
    <source>
        <dbReference type="EMBL" id="ANG61308.1"/>
    </source>
</evidence>
<dbReference type="GO" id="GO:0000976">
    <property type="term" value="F:transcription cis-regulatory region binding"/>
    <property type="evidence" value="ECO:0007669"/>
    <property type="project" value="TreeGrafter"/>
</dbReference>
<dbReference type="STRING" id="1821621.A8C75_01730"/>
<dbReference type="SUPFAM" id="SSF53850">
    <property type="entry name" value="Periplasmic binding protein-like II"/>
    <property type="match status" value="1"/>
</dbReference>
<dbReference type="PANTHER" id="PTHR30126">
    <property type="entry name" value="HTH-TYPE TRANSCRIPTIONAL REGULATOR"/>
    <property type="match status" value="1"/>
</dbReference>
<evidence type="ECO:0000256" key="2">
    <source>
        <dbReference type="ARBA" id="ARBA00023015"/>
    </source>
</evidence>
<evidence type="ECO:0000256" key="1">
    <source>
        <dbReference type="ARBA" id="ARBA00009437"/>
    </source>
</evidence>
<proteinExistence type="inferred from homology"/>
<evidence type="ECO:0000259" key="5">
    <source>
        <dbReference type="PROSITE" id="PS50931"/>
    </source>
</evidence>
<name>A0A1A9EUH2_9GAMM</name>
<keyword evidence="7" id="KW-1185">Reference proteome</keyword>
<dbReference type="GO" id="GO:0003700">
    <property type="term" value="F:DNA-binding transcription factor activity"/>
    <property type="evidence" value="ECO:0007669"/>
    <property type="project" value="InterPro"/>
</dbReference>
<dbReference type="OrthoDB" id="6113677at2"/>
<keyword evidence="2" id="KW-0805">Transcription regulation</keyword>
<dbReference type="KEGG" id="mars:A8C75_01730"/>
<dbReference type="Proteomes" id="UP000078070">
    <property type="component" value="Chromosome"/>
</dbReference>
<dbReference type="InterPro" id="IPR000847">
    <property type="entry name" value="LysR_HTH_N"/>
</dbReference>
<reference evidence="6 7" key="2">
    <citation type="journal article" date="2018" name="Int. J. Syst. Evol. Microbiol.">
        <title>Marinobacterium aestuarii sp. nov., a benzene-degrading marine bacterium isolated from estuary sediment.</title>
        <authorList>
            <person name="Bae S.S."/>
            <person name="Jung J."/>
            <person name="Chung D."/>
            <person name="Baek K."/>
        </authorList>
    </citation>
    <scope>NUCLEOTIDE SEQUENCE [LARGE SCALE GENOMIC DNA]</scope>
    <source>
        <strain evidence="6 7">ST58-10</strain>
    </source>
</reference>
<feature type="domain" description="HTH lysR-type" evidence="5">
    <location>
        <begin position="7"/>
        <end position="64"/>
    </location>
</feature>
<dbReference type="RefSeq" id="WP_067377234.1">
    <property type="nucleotide sequence ID" value="NZ_CP015839.1"/>
</dbReference>
<dbReference type="SUPFAM" id="SSF46785">
    <property type="entry name" value="Winged helix' DNA-binding domain"/>
    <property type="match status" value="1"/>
</dbReference>
<dbReference type="InterPro" id="IPR036390">
    <property type="entry name" value="WH_DNA-bd_sf"/>
</dbReference>
<dbReference type="AlphaFoldDB" id="A0A1A9EUH2"/>
<keyword evidence="4" id="KW-0804">Transcription</keyword>
<evidence type="ECO:0000256" key="3">
    <source>
        <dbReference type="ARBA" id="ARBA00023125"/>
    </source>
</evidence>
<evidence type="ECO:0000313" key="7">
    <source>
        <dbReference type="Proteomes" id="UP000078070"/>
    </source>
</evidence>
<reference evidence="7" key="1">
    <citation type="submission" date="2016-05" db="EMBL/GenBank/DDBJ databases">
        <authorList>
            <person name="Baek K."/>
            <person name="Yang S.-J."/>
        </authorList>
    </citation>
    <scope>NUCLEOTIDE SEQUENCE [LARGE SCALE GENOMIC DNA]</scope>
    <source>
        <strain evidence="7">ST58-10</strain>
    </source>
</reference>
<dbReference type="Pfam" id="PF00126">
    <property type="entry name" value="HTH_1"/>
    <property type="match status" value="1"/>
</dbReference>
<organism evidence="6 7">
    <name type="scientific">Marinobacterium aestuarii</name>
    <dbReference type="NCBI Taxonomy" id="1821621"/>
    <lineage>
        <taxon>Bacteria</taxon>
        <taxon>Pseudomonadati</taxon>
        <taxon>Pseudomonadota</taxon>
        <taxon>Gammaproteobacteria</taxon>
        <taxon>Oceanospirillales</taxon>
        <taxon>Oceanospirillaceae</taxon>
        <taxon>Marinobacterium</taxon>
    </lineage>
</organism>
<sequence>MSSSFGFDLRTLEAFVQIAETGNLTLAGQRLGMSQSSLSQMLTNLEAEMRVELMDRSVRPMEITTAGRYLYDRAQSLLQEARLTSQKMRKADYKLLRHVKIALVDSIITAVGKPLIDVLRQRTQSWAAITGQSHLHAHMLLSRQADIIISDDPLADHSDLDRHRILKEPFVLAVPNDYTGPKTLADVLQRLDFIRYSTSSLIGQDVERFLRLARQEPPLRLQLDNSFAVVSAVASNIGCTITTPLCLFQSGIRQHQVTLLPLGHGFAREITLTTRKGELGDLPGMIARDCRRILQDSFVAEIGAEYDWLLPQIKLE</sequence>
<keyword evidence="3" id="KW-0238">DNA-binding</keyword>
<dbReference type="PROSITE" id="PS50931">
    <property type="entry name" value="HTH_LYSR"/>
    <property type="match status" value="1"/>
</dbReference>
<dbReference type="Gene3D" id="1.10.10.10">
    <property type="entry name" value="Winged helix-like DNA-binding domain superfamily/Winged helix DNA-binding domain"/>
    <property type="match status" value="1"/>
</dbReference>
<dbReference type="Pfam" id="PF03466">
    <property type="entry name" value="LysR_substrate"/>
    <property type="match status" value="1"/>
</dbReference>
<accession>A0A1A9EUH2</accession>
<dbReference type="EMBL" id="CP015839">
    <property type="protein sequence ID" value="ANG61308.1"/>
    <property type="molecule type" value="Genomic_DNA"/>
</dbReference>
<dbReference type="Gene3D" id="3.40.190.10">
    <property type="entry name" value="Periplasmic binding protein-like II"/>
    <property type="match status" value="2"/>
</dbReference>
<dbReference type="InterPro" id="IPR036388">
    <property type="entry name" value="WH-like_DNA-bd_sf"/>
</dbReference>
<protein>
    <submittedName>
        <fullName evidence="6">Transcriptional regulator</fullName>
    </submittedName>
</protein>
<gene>
    <name evidence="6" type="ORF">A8C75_01730</name>
</gene>
<dbReference type="InterPro" id="IPR005119">
    <property type="entry name" value="LysR_subst-bd"/>
</dbReference>